<organism evidence="8 9">
    <name type="scientific">Janibacter melonis</name>
    <dbReference type="NCBI Taxonomy" id="262209"/>
    <lineage>
        <taxon>Bacteria</taxon>
        <taxon>Bacillati</taxon>
        <taxon>Actinomycetota</taxon>
        <taxon>Actinomycetes</taxon>
        <taxon>Micrococcales</taxon>
        <taxon>Intrasporangiaceae</taxon>
        <taxon>Janibacter</taxon>
    </lineage>
</organism>
<dbReference type="SMART" id="SM00382">
    <property type="entry name" value="AAA"/>
    <property type="match status" value="1"/>
</dbReference>
<dbReference type="PANTHER" id="PTHR42711:SF5">
    <property type="entry name" value="ABC TRANSPORTER ATP-BINDING PROTEIN NATA"/>
    <property type="match status" value="1"/>
</dbReference>
<evidence type="ECO:0000259" key="7">
    <source>
        <dbReference type="PROSITE" id="PS50893"/>
    </source>
</evidence>
<proteinExistence type="inferred from homology"/>
<keyword evidence="5 8" id="KW-0067">ATP-binding</keyword>
<dbReference type="InterPro" id="IPR003439">
    <property type="entry name" value="ABC_transporter-like_ATP-bd"/>
</dbReference>
<keyword evidence="9" id="KW-1185">Reference proteome</keyword>
<reference evidence="8 9" key="1">
    <citation type="submission" date="2016-01" db="EMBL/GenBank/DDBJ databases">
        <title>Janibacter melonis strain CD11_4 genome sequencing and assembly.</title>
        <authorList>
            <person name="Nair G.R."/>
            <person name="Kaur G."/>
            <person name="Chander A.M."/>
            <person name="Mayilraj S."/>
        </authorList>
    </citation>
    <scope>NUCLEOTIDE SEQUENCE [LARGE SCALE GENOMIC DNA]</scope>
    <source>
        <strain evidence="8 9">CD11-4</strain>
    </source>
</reference>
<dbReference type="SUPFAM" id="SSF52540">
    <property type="entry name" value="P-loop containing nucleoside triphosphate hydrolases"/>
    <property type="match status" value="1"/>
</dbReference>
<keyword evidence="3" id="KW-0813">Transport</keyword>
<dbReference type="Proteomes" id="UP000076976">
    <property type="component" value="Unassembled WGS sequence"/>
</dbReference>
<dbReference type="STRING" id="262209.AWH69_01075"/>
<protein>
    <submittedName>
        <fullName evidence="8">ABC transporter ATP-binding protein</fullName>
    </submittedName>
</protein>
<dbReference type="RefSeq" id="WP_068270202.1">
    <property type="nucleotide sequence ID" value="NZ_LQZG01000001.1"/>
</dbReference>
<keyword evidence="6" id="KW-0046">Antibiotic resistance</keyword>
<name>A0A176QF86_9MICO</name>
<dbReference type="PROSITE" id="PS50893">
    <property type="entry name" value="ABC_TRANSPORTER_2"/>
    <property type="match status" value="1"/>
</dbReference>
<dbReference type="AlphaFoldDB" id="A0A176QF86"/>
<dbReference type="InterPro" id="IPR027417">
    <property type="entry name" value="P-loop_NTPase"/>
</dbReference>
<comment type="caution">
    <text evidence="8">The sequence shown here is derived from an EMBL/GenBank/DDBJ whole genome shotgun (WGS) entry which is preliminary data.</text>
</comment>
<evidence type="ECO:0000256" key="3">
    <source>
        <dbReference type="ARBA" id="ARBA00022448"/>
    </source>
</evidence>
<dbReference type="Pfam" id="PF00005">
    <property type="entry name" value="ABC_tran"/>
    <property type="match status" value="1"/>
</dbReference>
<feature type="domain" description="ABC transporter" evidence="7">
    <location>
        <begin position="8"/>
        <end position="235"/>
    </location>
</feature>
<accession>A0A176QF86</accession>
<dbReference type="GO" id="GO:0005524">
    <property type="term" value="F:ATP binding"/>
    <property type="evidence" value="ECO:0007669"/>
    <property type="project" value="UniProtKB-KW"/>
</dbReference>
<comment type="similarity">
    <text evidence="2">Belongs to the ABC transporter superfamily.</text>
</comment>
<dbReference type="EMBL" id="LQZG01000001">
    <property type="protein sequence ID" value="OAB88436.1"/>
    <property type="molecule type" value="Genomic_DNA"/>
</dbReference>
<dbReference type="PROSITE" id="PS00211">
    <property type="entry name" value="ABC_TRANSPORTER_1"/>
    <property type="match status" value="1"/>
</dbReference>
<sequence>MASTPDSISVEGLTRRFGDRAVVDDVSFTVPGGQMTGFVGGNGAGKTTTMRMIMGVLGISEGTVRYGEHEITTADRRRFGYMPEERGLYPKQKILEQLVYLATLGGTDKAAATTEASELLDRFGLLDRAGDTVEKLSLGNQQRVQIIAAVMSQPVALVLDEPFSGLDPQAVDSMADLLREHTARGVPVLFSSHQLDLVERLCDRLVVLAQGQVRAQGTSAELRTAGPERYRVTLGSDAGWVRDLPGIHTVDVDGPTALIELDPGGGTGAAAGVDPTSTGSDPRVDALVRAALERGGVRELTRVVPALSDIYREVTA</sequence>
<gene>
    <name evidence="8" type="ORF">AWH69_01075</name>
</gene>
<keyword evidence="4" id="KW-0547">Nucleotide-binding</keyword>
<evidence type="ECO:0000256" key="6">
    <source>
        <dbReference type="ARBA" id="ARBA00023251"/>
    </source>
</evidence>
<dbReference type="GO" id="GO:0046677">
    <property type="term" value="P:response to antibiotic"/>
    <property type="evidence" value="ECO:0007669"/>
    <property type="project" value="UniProtKB-KW"/>
</dbReference>
<dbReference type="GO" id="GO:0016887">
    <property type="term" value="F:ATP hydrolysis activity"/>
    <property type="evidence" value="ECO:0007669"/>
    <property type="project" value="InterPro"/>
</dbReference>
<dbReference type="GO" id="GO:0005886">
    <property type="term" value="C:plasma membrane"/>
    <property type="evidence" value="ECO:0007669"/>
    <property type="project" value="UniProtKB-SubCell"/>
</dbReference>
<dbReference type="InterPro" id="IPR050763">
    <property type="entry name" value="ABC_transporter_ATP-binding"/>
</dbReference>
<evidence type="ECO:0000256" key="1">
    <source>
        <dbReference type="ARBA" id="ARBA00004202"/>
    </source>
</evidence>
<evidence type="ECO:0000313" key="9">
    <source>
        <dbReference type="Proteomes" id="UP000076976"/>
    </source>
</evidence>
<evidence type="ECO:0000256" key="5">
    <source>
        <dbReference type="ARBA" id="ARBA00022840"/>
    </source>
</evidence>
<dbReference type="InterPro" id="IPR017871">
    <property type="entry name" value="ABC_transporter-like_CS"/>
</dbReference>
<evidence type="ECO:0000256" key="4">
    <source>
        <dbReference type="ARBA" id="ARBA00022741"/>
    </source>
</evidence>
<dbReference type="PANTHER" id="PTHR42711">
    <property type="entry name" value="ABC TRANSPORTER ATP-BINDING PROTEIN"/>
    <property type="match status" value="1"/>
</dbReference>
<evidence type="ECO:0000313" key="8">
    <source>
        <dbReference type="EMBL" id="OAB88436.1"/>
    </source>
</evidence>
<dbReference type="InterPro" id="IPR003593">
    <property type="entry name" value="AAA+_ATPase"/>
</dbReference>
<evidence type="ECO:0000256" key="2">
    <source>
        <dbReference type="ARBA" id="ARBA00005417"/>
    </source>
</evidence>
<dbReference type="Gene3D" id="3.40.50.300">
    <property type="entry name" value="P-loop containing nucleotide triphosphate hydrolases"/>
    <property type="match status" value="1"/>
</dbReference>
<comment type="subcellular location">
    <subcellularLocation>
        <location evidence="1">Cell membrane</location>
        <topology evidence="1">Peripheral membrane protein</topology>
    </subcellularLocation>
</comment>